<evidence type="ECO:0000256" key="2">
    <source>
        <dbReference type="ARBA" id="ARBA00013184"/>
    </source>
</evidence>
<reference evidence="9 10" key="1">
    <citation type="journal article" date="2024" name="Nat. Commun.">
        <title>Phylogenomics reveals the evolutionary origins of lichenization in chlorophyte algae.</title>
        <authorList>
            <person name="Puginier C."/>
            <person name="Libourel C."/>
            <person name="Otte J."/>
            <person name="Skaloud P."/>
            <person name="Haon M."/>
            <person name="Grisel S."/>
            <person name="Petersen M."/>
            <person name="Berrin J.G."/>
            <person name="Delaux P.M."/>
            <person name="Dal Grande F."/>
            <person name="Keller J."/>
        </authorList>
    </citation>
    <scope>NUCLEOTIDE SEQUENCE [LARGE SCALE GENOMIC DNA]</scope>
    <source>
        <strain evidence="9 10">SAG 2145</strain>
    </source>
</reference>
<sequence>MEGPPEKKQRLEDPGKPTVQANDSINFHFCSPTSAVRDLQSSHSFPPEFTHQLFGDDEEIQGFVGLEINVWLAQPSFHAFVDVSCTLHRPDADDVDGQFRKHFPGVTFSKEDFASKQSAEAMQLTAEQLGQPIKASSSTTVHQFNLRTAPQAIKDVHARMQPLLLFFVDAASVIDQEDGDWDLLLAVRHQEGHPQIVGFCTVYNYYAWPDRKRLRLSQILIWPPFQRQGLGRLLLQSVYALAERINCVDVTFEDPTDELQLLREGVDVERAASSGWLPELAAKTAAVAHNSNGASTYANGNPAQAAASKASSSKGKGPLVPSPGDKENAPSAAPLPNLALPADSEARARKELRLTKEQVRRIWESLLFRQKAMQSEPGIGRLKTLIGQRLACNKENTKMAEGKRVVNGEGEGFVMMRFPADLAAKLPKSTEPEGHDGSTGAAAKDSDIAEMIDARIQDLEVWFTSQHSNWC</sequence>
<dbReference type="Gene3D" id="3.90.360.10">
    <property type="entry name" value="Histone acetyl transferase 1 (HAT1), N-terminal domain"/>
    <property type="match status" value="1"/>
</dbReference>
<dbReference type="SUPFAM" id="SSF55729">
    <property type="entry name" value="Acyl-CoA N-acyltransferases (Nat)"/>
    <property type="match status" value="1"/>
</dbReference>
<evidence type="ECO:0000259" key="7">
    <source>
        <dbReference type="Pfam" id="PF00583"/>
    </source>
</evidence>
<feature type="domain" description="N-acetyltransferase" evidence="7">
    <location>
        <begin position="190"/>
        <end position="248"/>
    </location>
</feature>
<comment type="caution">
    <text evidence="9">The sequence shown here is derived from an EMBL/GenBank/DDBJ whole genome shotgun (WGS) entry which is preliminary data.</text>
</comment>
<dbReference type="CDD" id="cd04301">
    <property type="entry name" value="NAT_SF"/>
    <property type="match status" value="1"/>
</dbReference>
<dbReference type="PANTHER" id="PTHR12046">
    <property type="entry name" value="HISTONE ACETYLTRANSFERASE TYPE B CATALYTIC SUBUNIT"/>
    <property type="match status" value="1"/>
</dbReference>
<name>A0AAW1QWB6_9CHLO</name>
<evidence type="ECO:0000313" key="9">
    <source>
        <dbReference type="EMBL" id="KAK9825787.1"/>
    </source>
</evidence>
<dbReference type="GO" id="GO:0000781">
    <property type="term" value="C:chromosome, telomeric region"/>
    <property type="evidence" value="ECO:0007669"/>
    <property type="project" value="GOC"/>
</dbReference>
<dbReference type="InterPro" id="IPR000182">
    <property type="entry name" value="GNAT_dom"/>
</dbReference>
<gene>
    <name evidence="9" type="ORF">WJX74_007496</name>
</gene>
<comment type="catalytic activity">
    <reaction evidence="5">
        <text>L-lysyl-[protein] + acetyl-CoA = N(6)-acetyl-L-lysyl-[protein] + CoA + H(+)</text>
        <dbReference type="Rhea" id="RHEA:45948"/>
        <dbReference type="Rhea" id="RHEA-COMP:9752"/>
        <dbReference type="Rhea" id="RHEA-COMP:10731"/>
        <dbReference type="ChEBI" id="CHEBI:15378"/>
        <dbReference type="ChEBI" id="CHEBI:29969"/>
        <dbReference type="ChEBI" id="CHEBI:57287"/>
        <dbReference type="ChEBI" id="CHEBI:57288"/>
        <dbReference type="ChEBI" id="CHEBI:61930"/>
        <dbReference type="EC" id="2.3.1.48"/>
    </reaction>
</comment>
<dbReference type="InterPro" id="IPR037113">
    <property type="entry name" value="Hat1_N_sf"/>
</dbReference>
<keyword evidence="4" id="KW-0012">Acyltransferase</keyword>
<feature type="region of interest" description="Disordered" evidence="6">
    <location>
        <begin position="427"/>
        <end position="446"/>
    </location>
</feature>
<feature type="region of interest" description="Disordered" evidence="6">
    <location>
        <begin position="298"/>
        <end position="342"/>
    </location>
</feature>
<dbReference type="GO" id="GO:0031509">
    <property type="term" value="P:subtelomeric heterochromatin formation"/>
    <property type="evidence" value="ECO:0007669"/>
    <property type="project" value="InterPro"/>
</dbReference>
<dbReference type="GO" id="GO:0004402">
    <property type="term" value="F:histone acetyltransferase activity"/>
    <property type="evidence" value="ECO:0007669"/>
    <property type="project" value="InterPro"/>
</dbReference>
<feature type="compositionally biased region" description="Low complexity" evidence="6">
    <location>
        <begin position="305"/>
        <end position="317"/>
    </location>
</feature>
<evidence type="ECO:0000256" key="4">
    <source>
        <dbReference type="ARBA" id="ARBA00023315"/>
    </source>
</evidence>
<evidence type="ECO:0000256" key="5">
    <source>
        <dbReference type="ARBA" id="ARBA00048017"/>
    </source>
</evidence>
<dbReference type="Pfam" id="PF00583">
    <property type="entry name" value="Acetyltransf_1"/>
    <property type="match status" value="1"/>
</dbReference>
<dbReference type="InterPro" id="IPR016181">
    <property type="entry name" value="Acyl_CoA_acyltransferase"/>
</dbReference>
<evidence type="ECO:0000256" key="6">
    <source>
        <dbReference type="SAM" id="MobiDB-lite"/>
    </source>
</evidence>
<dbReference type="AlphaFoldDB" id="A0AAW1QWB6"/>
<dbReference type="InterPro" id="IPR017380">
    <property type="entry name" value="Hist_AcTrfase_B-typ_cat-su"/>
</dbReference>
<proteinExistence type="inferred from homology"/>
<dbReference type="EC" id="2.3.1.48" evidence="2"/>
<dbReference type="Proteomes" id="UP001438707">
    <property type="component" value="Unassembled WGS sequence"/>
</dbReference>
<evidence type="ECO:0000256" key="3">
    <source>
        <dbReference type="ARBA" id="ARBA00022679"/>
    </source>
</evidence>
<feature type="compositionally biased region" description="Low complexity" evidence="6">
    <location>
        <begin position="329"/>
        <end position="342"/>
    </location>
</feature>
<keyword evidence="3" id="KW-0808">Transferase</keyword>
<accession>A0AAW1QWB6</accession>
<organism evidence="9 10">
    <name type="scientific">Apatococcus lobatus</name>
    <dbReference type="NCBI Taxonomy" id="904363"/>
    <lineage>
        <taxon>Eukaryota</taxon>
        <taxon>Viridiplantae</taxon>
        <taxon>Chlorophyta</taxon>
        <taxon>core chlorophytes</taxon>
        <taxon>Trebouxiophyceae</taxon>
        <taxon>Chlorellales</taxon>
        <taxon>Chlorellaceae</taxon>
        <taxon>Apatococcus</taxon>
    </lineage>
</organism>
<feature type="domain" description="Histone acetyl transferase HAT1 N-terminal" evidence="8">
    <location>
        <begin position="18"/>
        <end position="169"/>
    </location>
</feature>
<comment type="similarity">
    <text evidence="1">Belongs to the HAT1 family.</text>
</comment>
<evidence type="ECO:0000256" key="1">
    <source>
        <dbReference type="ARBA" id="ARBA00010543"/>
    </source>
</evidence>
<dbReference type="Pfam" id="PF10394">
    <property type="entry name" value="Hat1_N"/>
    <property type="match status" value="1"/>
</dbReference>
<dbReference type="Gene3D" id="3.40.630.30">
    <property type="match status" value="1"/>
</dbReference>
<dbReference type="GO" id="GO:0005634">
    <property type="term" value="C:nucleus"/>
    <property type="evidence" value="ECO:0007669"/>
    <property type="project" value="InterPro"/>
</dbReference>
<evidence type="ECO:0000313" key="10">
    <source>
        <dbReference type="Proteomes" id="UP001438707"/>
    </source>
</evidence>
<protein>
    <recommendedName>
        <fullName evidence="2">histone acetyltransferase</fullName>
        <ecNumber evidence="2">2.3.1.48</ecNumber>
    </recommendedName>
</protein>
<evidence type="ECO:0000259" key="8">
    <source>
        <dbReference type="Pfam" id="PF10394"/>
    </source>
</evidence>
<dbReference type="InterPro" id="IPR019467">
    <property type="entry name" value="Hat1_N"/>
</dbReference>
<keyword evidence="10" id="KW-1185">Reference proteome</keyword>
<dbReference type="EMBL" id="JALJOS010000023">
    <property type="protein sequence ID" value="KAK9825787.1"/>
    <property type="molecule type" value="Genomic_DNA"/>
</dbReference>